<evidence type="ECO:0008006" key="6">
    <source>
        <dbReference type="Google" id="ProtNLM"/>
    </source>
</evidence>
<gene>
    <name evidence="4" type="ORF">CEUTPL_LOCUS5251</name>
</gene>
<dbReference type="Gene3D" id="1.25.40.10">
    <property type="entry name" value="Tetratricopeptide repeat domain"/>
    <property type="match status" value="2"/>
</dbReference>
<keyword evidence="2" id="KW-0802">TPR repeat</keyword>
<evidence type="ECO:0000256" key="1">
    <source>
        <dbReference type="ARBA" id="ARBA00022737"/>
    </source>
</evidence>
<keyword evidence="1" id="KW-0677">Repeat</keyword>
<dbReference type="SUPFAM" id="SSF48452">
    <property type="entry name" value="TPR-like"/>
    <property type="match status" value="2"/>
</dbReference>
<name>A0A9N9MIW9_9CUCU</name>
<reference evidence="4" key="1">
    <citation type="submission" date="2022-01" db="EMBL/GenBank/DDBJ databases">
        <authorList>
            <person name="King R."/>
        </authorList>
    </citation>
    <scope>NUCLEOTIDE SEQUENCE</scope>
</reference>
<evidence type="ECO:0000256" key="2">
    <source>
        <dbReference type="ARBA" id="ARBA00022803"/>
    </source>
</evidence>
<feature type="compositionally biased region" description="Basic residues" evidence="3">
    <location>
        <begin position="1"/>
        <end position="12"/>
    </location>
</feature>
<dbReference type="GO" id="GO:0060271">
    <property type="term" value="P:cilium assembly"/>
    <property type="evidence" value="ECO:0007669"/>
    <property type="project" value="TreeGrafter"/>
</dbReference>
<evidence type="ECO:0000256" key="3">
    <source>
        <dbReference type="SAM" id="MobiDB-lite"/>
    </source>
</evidence>
<feature type="region of interest" description="Disordered" evidence="3">
    <location>
        <begin position="513"/>
        <end position="535"/>
    </location>
</feature>
<dbReference type="GO" id="GO:0070062">
    <property type="term" value="C:extracellular exosome"/>
    <property type="evidence" value="ECO:0007669"/>
    <property type="project" value="TreeGrafter"/>
</dbReference>
<organism evidence="4 5">
    <name type="scientific">Ceutorhynchus assimilis</name>
    <name type="common">cabbage seed weevil</name>
    <dbReference type="NCBI Taxonomy" id="467358"/>
    <lineage>
        <taxon>Eukaryota</taxon>
        <taxon>Metazoa</taxon>
        <taxon>Ecdysozoa</taxon>
        <taxon>Arthropoda</taxon>
        <taxon>Hexapoda</taxon>
        <taxon>Insecta</taxon>
        <taxon>Pterygota</taxon>
        <taxon>Neoptera</taxon>
        <taxon>Endopterygota</taxon>
        <taxon>Coleoptera</taxon>
        <taxon>Polyphaga</taxon>
        <taxon>Cucujiformia</taxon>
        <taxon>Curculionidae</taxon>
        <taxon>Ceutorhynchinae</taxon>
        <taxon>Ceutorhynchus</taxon>
    </lineage>
</organism>
<feature type="region of interest" description="Disordered" evidence="3">
    <location>
        <begin position="1"/>
        <end position="33"/>
    </location>
</feature>
<dbReference type="AlphaFoldDB" id="A0A9N9MIW9"/>
<feature type="compositionally biased region" description="Basic and acidic residues" evidence="3">
    <location>
        <begin position="517"/>
        <end position="535"/>
    </location>
</feature>
<feature type="region of interest" description="Disordered" evidence="3">
    <location>
        <begin position="166"/>
        <end position="217"/>
    </location>
</feature>
<keyword evidence="5" id="KW-1185">Reference proteome</keyword>
<dbReference type="PANTHER" id="PTHR44314">
    <property type="entry name" value="CILIA- AND FLAGELLA-ASSOCIATED PROTEIN 70"/>
    <property type="match status" value="1"/>
</dbReference>
<protein>
    <recommendedName>
        <fullName evidence="6">Tetratricopeptide repeat protein 18</fullName>
    </recommendedName>
</protein>
<dbReference type="InterPro" id="IPR052628">
    <property type="entry name" value="CFAP70"/>
</dbReference>
<dbReference type="InterPro" id="IPR011990">
    <property type="entry name" value="TPR-like_helical_dom_sf"/>
</dbReference>
<dbReference type="GO" id="GO:0031514">
    <property type="term" value="C:motile cilium"/>
    <property type="evidence" value="ECO:0007669"/>
    <property type="project" value="TreeGrafter"/>
</dbReference>
<feature type="compositionally biased region" description="Basic and acidic residues" evidence="3">
    <location>
        <begin position="176"/>
        <end position="189"/>
    </location>
</feature>
<evidence type="ECO:0000313" key="5">
    <source>
        <dbReference type="Proteomes" id="UP001152799"/>
    </source>
</evidence>
<dbReference type="PANTHER" id="PTHR44314:SF1">
    <property type="entry name" value="CILIA- AND FLAGELLA-ASSOCIATED PROTEIN 70"/>
    <property type="match status" value="1"/>
</dbReference>
<dbReference type="InterPro" id="IPR019734">
    <property type="entry name" value="TPR_rpt"/>
</dbReference>
<evidence type="ECO:0000313" key="4">
    <source>
        <dbReference type="EMBL" id="CAG9764617.1"/>
    </source>
</evidence>
<proteinExistence type="predicted"/>
<sequence length="1125" mass="128887">MSKKTHKTKKYSKSYGTSSQDTDFETATGTQDSERHITEGRTIVIKLNSLRNIVPLYRISDVKVQLKYLDKHLGETRPMPVVDNELPLNDSFELLIDLESTKQLDLLASNPVFITVLQLTGTQDPSKYEYLQISAQGAKATSAEIDSLFRLYEAFNGERPPVQLCELKKRKKAGKRDRTENGNRQERSKSRSKSITSRDSKSSKKSKTKTKSESKSRSELLEVQTEIYGMCVIDLIPLFYGETSFSETLLIQPVKQSCQILSTHKNFPEISITVAIKDNAKFINILNVLNLTVESICNVPSMMLAEMDCTVCAMLPLFNSNASPTIFQNPKITTTEPASDLEPKRWPGLHDIGHNANTTKYFIEHNFEEITNRFNLNIRGAFKEGAARIEYNYLKRNILYEHGNSNFAAHVQSYRKLALEIYLTQKTKKHKSFDRPSDDFDEFAPGRSRKSIKIPARIHLMAILDLVDLLYPGVTKLHIVAPVTYFHYEEAAKAGLNDSYFLPKPIGNVVTTKSSKTKLEGNKKNKKNAEKKDKNVIDRKDKLSVTKDDKDLAILLPAKPDEPLPPEPCRQVHNDNGEACFIIIELELLNPLNKKLDIEEIETDFHTLQLEASQSSKTILNQAVADEHYNRTIKEIKDDIYKHWQEYNNVITSIPMPNPKIQFPNYLKKLGAYQLYGNSIITSATLLITNNYKCFECDFRNNRNYQNLISEVYTGLTDKMYGILNVSNDKKAKEEKYSTAWNISSYFYAKEAAELKLDELGKRYFVERIIVNDNPEETSQSWFDFAIYNIEIDNVDKAFECVKEATALNSNNKHALLLLAILLADKDIIQDAEICFLNLLDLQSGWVEGWCILYLFYQKCSRLDGMEMVLDIVKKFANERNSDSDYFEAFEDLAWSWKNIPKTFFLNAAVLLLKMRLYSWAELALAEELLVPKHYGYVNYLLAVVSYYKKNFEHALEHVKEAKVSVGSDYTILALSGHILLAQSKENEAKDEYFRIIESYNKPKDIHLVYLNSAEILAKQGEGQTARKCILNTCKIHQTPHVWLTAGKLFYQQNDLLSAEECFNKTTMKDNRYPEAWGYLTLVNLKLNRIQEAEQCYEKALKNKLMADGSLNQLIVIKLNEARSL</sequence>
<dbReference type="GO" id="GO:0003341">
    <property type="term" value="P:cilium movement"/>
    <property type="evidence" value="ECO:0007669"/>
    <property type="project" value="TreeGrafter"/>
</dbReference>
<dbReference type="Proteomes" id="UP001152799">
    <property type="component" value="Chromosome 2"/>
</dbReference>
<dbReference type="EMBL" id="OU892278">
    <property type="protein sequence ID" value="CAG9764617.1"/>
    <property type="molecule type" value="Genomic_DNA"/>
</dbReference>
<dbReference type="OrthoDB" id="10262375at2759"/>
<dbReference type="SMART" id="SM00028">
    <property type="entry name" value="TPR"/>
    <property type="match status" value="4"/>
</dbReference>
<accession>A0A9N9MIW9</accession>